<dbReference type="PROSITE" id="PS50977">
    <property type="entry name" value="HTH_TETR_2"/>
    <property type="match status" value="1"/>
</dbReference>
<proteinExistence type="predicted"/>
<feature type="region of interest" description="Disordered" evidence="3">
    <location>
        <begin position="1"/>
        <end position="22"/>
    </location>
</feature>
<keyword evidence="6" id="KW-1185">Reference proteome</keyword>
<dbReference type="Proteomes" id="UP000738431">
    <property type="component" value="Chromosome"/>
</dbReference>
<dbReference type="SUPFAM" id="SSF46689">
    <property type="entry name" value="Homeodomain-like"/>
    <property type="match status" value="1"/>
</dbReference>
<dbReference type="Pfam" id="PF09209">
    <property type="entry name" value="CecR_C"/>
    <property type="match status" value="1"/>
</dbReference>
<evidence type="ECO:0000256" key="1">
    <source>
        <dbReference type="ARBA" id="ARBA00023125"/>
    </source>
</evidence>
<protein>
    <submittedName>
        <fullName evidence="5">CerR family C-terminal domain-containing protein</fullName>
    </submittedName>
</protein>
<dbReference type="PRINTS" id="PR00455">
    <property type="entry name" value="HTHTETR"/>
</dbReference>
<dbReference type="PROSITE" id="PS01081">
    <property type="entry name" value="HTH_TETR_1"/>
    <property type="match status" value="1"/>
</dbReference>
<gene>
    <name evidence="5" type="ORF">K1X11_014205</name>
</gene>
<sequence length="259" mass="27991">MVSTNDRVEESATPPTDRRERRGCRTRQALVEAGLELFGEYGLKGTTTRMLCEATGANVAAINYHFGNKDGLYLAVIDYIIGRLQAHIRPTAEALVTEVSAANNDPAAARRALLRLLDHLADLMVQSEEIRLWALIIVREQSRPTPAFDHIYDQCFKRVQSKLLFLLGTATGIDPTSNEAKIRVHAFFGQILGFAVSRESLLRTLGTPALTPALVTSIRQVLHANVEACLNLPVLADADTDSAAATPSSSASPSPAASA</sequence>
<dbReference type="EMBL" id="CP139781">
    <property type="protein sequence ID" value="WRQ85962.1"/>
    <property type="molecule type" value="Genomic_DNA"/>
</dbReference>
<dbReference type="RefSeq" id="WP_221031474.1">
    <property type="nucleotide sequence ID" value="NZ_CP139781.1"/>
</dbReference>
<dbReference type="Gene3D" id="1.10.357.10">
    <property type="entry name" value="Tetracycline Repressor, domain 2"/>
    <property type="match status" value="1"/>
</dbReference>
<reference evidence="5 6" key="1">
    <citation type="submission" date="2023-12" db="EMBL/GenBank/DDBJ databases">
        <title>Description of an unclassified Opitutus bacterium of Verrucomicrobiota.</title>
        <authorList>
            <person name="Zhang D.-F."/>
        </authorList>
    </citation>
    <scope>NUCLEOTIDE SEQUENCE [LARGE SCALE GENOMIC DNA]</scope>
    <source>
        <strain evidence="5 6">WL0086</strain>
    </source>
</reference>
<dbReference type="InterPro" id="IPR001647">
    <property type="entry name" value="HTH_TetR"/>
</dbReference>
<dbReference type="InterPro" id="IPR023772">
    <property type="entry name" value="DNA-bd_HTH_TetR-type_CS"/>
</dbReference>
<keyword evidence="1 2" id="KW-0238">DNA-binding</keyword>
<dbReference type="InterPro" id="IPR036271">
    <property type="entry name" value="Tet_transcr_reg_TetR-rel_C_sf"/>
</dbReference>
<dbReference type="PANTHER" id="PTHR30055:SF146">
    <property type="entry name" value="HTH-TYPE TRANSCRIPTIONAL DUAL REGULATOR CECR"/>
    <property type="match status" value="1"/>
</dbReference>
<evidence type="ECO:0000259" key="4">
    <source>
        <dbReference type="PROSITE" id="PS50977"/>
    </source>
</evidence>
<organism evidence="5 6">
    <name type="scientific">Actomonas aquatica</name>
    <dbReference type="NCBI Taxonomy" id="2866162"/>
    <lineage>
        <taxon>Bacteria</taxon>
        <taxon>Pseudomonadati</taxon>
        <taxon>Verrucomicrobiota</taxon>
        <taxon>Opitutia</taxon>
        <taxon>Opitutales</taxon>
        <taxon>Opitutaceae</taxon>
        <taxon>Actomonas</taxon>
    </lineage>
</organism>
<name>A0ABZ1C2M5_9BACT</name>
<dbReference type="Gene3D" id="1.10.10.60">
    <property type="entry name" value="Homeodomain-like"/>
    <property type="match status" value="1"/>
</dbReference>
<dbReference type="InterPro" id="IPR009057">
    <property type="entry name" value="Homeodomain-like_sf"/>
</dbReference>
<feature type="DNA-binding region" description="H-T-H motif" evidence="2">
    <location>
        <begin position="47"/>
        <end position="66"/>
    </location>
</feature>
<dbReference type="InterPro" id="IPR050109">
    <property type="entry name" value="HTH-type_TetR-like_transc_reg"/>
</dbReference>
<accession>A0ABZ1C2M5</accession>
<feature type="domain" description="HTH tetR-type" evidence="4">
    <location>
        <begin position="24"/>
        <end position="84"/>
    </location>
</feature>
<dbReference type="PANTHER" id="PTHR30055">
    <property type="entry name" value="HTH-TYPE TRANSCRIPTIONAL REGULATOR RUTR"/>
    <property type="match status" value="1"/>
</dbReference>
<evidence type="ECO:0000256" key="2">
    <source>
        <dbReference type="PROSITE-ProRule" id="PRU00335"/>
    </source>
</evidence>
<dbReference type="InterPro" id="IPR015292">
    <property type="entry name" value="Tscrpt_reg_YbiH_C"/>
</dbReference>
<dbReference type="Pfam" id="PF00440">
    <property type="entry name" value="TetR_N"/>
    <property type="match status" value="1"/>
</dbReference>
<evidence type="ECO:0000313" key="5">
    <source>
        <dbReference type="EMBL" id="WRQ85962.1"/>
    </source>
</evidence>
<evidence type="ECO:0000313" key="6">
    <source>
        <dbReference type="Proteomes" id="UP000738431"/>
    </source>
</evidence>
<dbReference type="SUPFAM" id="SSF48498">
    <property type="entry name" value="Tetracyclin repressor-like, C-terminal domain"/>
    <property type="match status" value="1"/>
</dbReference>
<evidence type="ECO:0000256" key="3">
    <source>
        <dbReference type="SAM" id="MobiDB-lite"/>
    </source>
</evidence>
<feature type="compositionally biased region" description="Basic and acidic residues" evidence="3">
    <location>
        <begin position="1"/>
        <end position="20"/>
    </location>
</feature>